<reference evidence="2 3" key="1">
    <citation type="journal article" date="2012" name="Genome Biol.">
        <title>Genome and low-iron response of an oceanic diatom adapted to chronic iron limitation.</title>
        <authorList>
            <person name="Lommer M."/>
            <person name="Specht M."/>
            <person name="Roy A.S."/>
            <person name="Kraemer L."/>
            <person name="Andreson R."/>
            <person name="Gutowska M.A."/>
            <person name="Wolf J."/>
            <person name="Bergner S.V."/>
            <person name="Schilhabel M.B."/>
            <person name="Klostermeier U.C."/>
            <person name="Beiko R.G."/>
            <person name="Rosenstiel P."/>
            <person name="Hippler M."/>
            <person name="Laroche J."/>
        </authorList>
    </citation>
    <scope>NUCLEOTIDE SEQUENCE [LARGE SCALE GENOMIC DNA]</scope>
    <source>
        <strain evidence="2 3">CCMP1005</strain>
    </source>
</reference>
<dbReference type="Proteomes" id="UP000266841">
    <property type="component" value="Unassembled WGS sequence"/>
</dbReference>
<accession>K0T573</accession>
<protein>
    <submittedName>
        <fullName evidence="2">Uncharacterized protein</fullName>
    </submittedName>
</protein>
<proteinExistence type="predicted"/>
<feature type="region of interest" description="Disordered" evidence="1">
    <location>
        <begin position="1"/>
        <end position="37"/>
    </location>
</feature>
<name>K0T573_THAOC</name>
<comment type="caution">
    <text evidence="2">The sequence shown here is derived from an EMBL/GenBank/DDBJ whole genome shotgun (WGS) entry which is preliminary data.</text>
</comment>
<gene>
    <name evidence="2" type="ORF">THAOC_04431</name>
</gene>
<feature type="non-terminal residue" evidence="2">
    <location>
        <position position="1"/>
    </location>
</feature>
<feature type="compositionally biased region" description="Low complexity" evidence="1">
    <location>
        <begin position="27"/>
        <end position="37"/>
    </location>
</feature>
<keyword evidence="3" id="KW-1185">Reference proteome</keyword>
<evidence type="ECO:0000256" key="1">
    <source>
        <dbReference type="SAM" id="MobiDB-lite"/>
    </source>
</evidence>
<dbReference type="EMBL" id="AGNL01004100">
    <property type="protein sequence ID" value="EJK73923.1"/>
    <property type="molecule type" value="Genomic_DNA"/>
</dbReference>
<organism evidence="2 3">
    <name type="scientific">Thalassiosira oceanica</name>
    <name type="common">Marine diatom</name>
    <dbReference type="NCBI Taxonomy" id="159749"/>
    <lineage>
        <taxon>Eukaryota</taxon>
        <taxon>Sar</taxon>
        <taxon>Stramenopiles</taxon>
        <taxon>Ochrophyta</taxon>
        <taxon>Bacillariophyta</taxon>
        <taxon>Coscinodiscophyceae</taxon>
        <taxon>Thalassiosirophycidae</taxon>
        <taxon>Thalassiosirales</taxon>
        <taxon>Thalassiosiraceae</taxon>
        <taxon>Thalassiosira</taxon>
    </lineage>
</organism>
<sequence>TTEIPETEATDATGVLLSNNFDGNNGEAAPTLTTEAPTTDVPATEATVAMVVLLSAFAGCIYYKGTVAVSVETLDDPHMQRRPLPQLT</sequence>
<dbReference type="AlphaFoldDB" id="K0T573"/>
<evidence type="ECO:0000313" key="3">
    <source>
        <dbReference type="Proteomes" id="UP000266841"/>
    </source>
</evidence>
<evidence type="ECO:0000313" key="2">
    <source>
        <dbReference type="EMBL" id="EJK73923.1"/>
    </source>
</evidence>